<comment type="caution">
    <text evidence="1">The sequence shown here is derived from an EMBL/GenBank/DDBJ whole genome shotgun (WGS) entry which is preliminary data.</text>
</comment>
<evidence type="ECO:0000313" key="1">
    <source>
        <dbReference type="EMBL" id="KAI2386540.1"/>
    </source>
</evidence>
<gene>
    <name evidence="1" type="ORF">LOY88_003558</name>
</gene>
<proteinExistence type="predicted"/>
<reference evidence="1" key="1">
    <citation type="journal article" date="2022" name="bioRxiv">
        <title>Population genetic analysis of Ophidiomyces ophidiicola, the causative agent of snake fungal disease, indicates recent introductions to the USA.</title>
        <authorList>
            <person name="Ladner J.T."/>
            <person name="Palmer J.M."/>
            <person name="Ettinger C.L."/>
            <person name="Stajich J.E."/>
            <person name="Farrell T.M."/>
            <person name="Glorioso B.M."/>
            <person name="Lawson B."/>
            <person name="Price S.J."/>
            <person name="Stengle A.G."/>
            <person name="Grear D.A."/>
            <person name="Lorch J.M."/>
        </authorList>
    </citation>
    <scope>NUCLEOTIDE SEQUENCE</scope>
    <source>
        <strain evidence="1">NWHC 24266-5</strain>
    </source>
</reference>
<organism evidence="1">
    <name type="scientific">Ophidiomyces ophidiicola</name>
    <dbReference type="NCBI Taxonomy" id="1387563"/>
    <lineage>
        <taxon>Eukaryota</taxon>
        <taxon>Fungi</taxon>
        <taxon>Dikarya</taxon>
        <taxon>Ascomycota</taxon>
        <taxon>Pezizomycotina</taxon>
        <taxon>Eurotiomycetes</taxon>
        <taxon>Eurotiomycetidae</taxon>
        <taxon>Onygenales</taxon>
        <taxon>Onygenaceae</taxon>
        <taxon>Ophidiomyces</taxon>
    </lineage>
</organism>
<sequence>MYNLGHSSFSSNTDSSGSAGRHTLWQHAPEMVMVPGPNAFRFHTGPNQSSTRLPQSRSEGNVRSLDTSGRDSESFAGNYFHQWYPSASYYPEHHEDQYENMESARGRHRSTSPVKVLEDVDEYEELAYTSTPPPRSRSPHKKLFGENGWLGKTPTIDKQKKPVLKALGEKIKQRVEDMTGDVMKTTSTAFQSRSAPTMSTCPISLDPPTQAKLYSEMELMICVTANKFLMDQYRDGRMSSESVTKVISFWTSKNRPQVVQFQFDQATQRDLILYNIKNFGFHGECARDSVVLNATLYNWKIIAKEMNVRTFCYPDSVIRKHMHDTHKLLEMLGAPCVTFLAFQELQVNALSLMKQEQERKVNTHREHGITKAHRPRTLSREE</sequence>
<dbReference type="EMBL" id="JALBCA010000047">
    <property type="protein sequence ID" value="KAI2386540.1"/>
    <property type="molecule type" value="Genomic_DNA"/>
</dbReference>
<protein>
    <submittedName>
        <fullName evidence="1">Uncharacterized protein</fullName>
    </submittedName>
</protein>
<name>A0ACB8UY88_9EURO</name>
<accession>A0ACB8UY88</accession>